<reference evidence="4" key="1">
    <citation type="submission" date="2022-11" db="EMBL/GenBank/DDBJ databases">
        <title>Centuries of genome instability and evolution in soft-shell clam transmissible cancer (bioRxiv).</title>
        <authorList>
            <person name="Hart S.F.M."/>
            <person name="Yonemitsu M.A."/>
            <person name="Giersch R.M."/>
            <person name="Beal B.F."/>
            <person name="Arriagada G."/>
            <person name="Davis B.W."/>
            <person name="Ostrander E.A."/>
            <person name="Goff S.P."/>
            <person name="Metzger M.J."/>
        </authorList>
    </citation>
    <scope>NUCLEOTIDE SEQUENCE</scope>
    <source>
        <strain evidence="4">MELC-2E11</strain>
        <tissue evidence="4">Siphon/mantle</tissue>
    </source>
</reference>
<dbReference type="Proteomes" id="UP001164746">
    <property type="component" value="Chromosome 14"/>
</dbReference>
<sequence>MTLTDEGGKQLPAITVFSLAIRYLKEDAMNESGRQLAGGLNPDDVHWVLTVPAIWDDEAKQFMREAAERADICSKNLTLALESEAAAIWCRFLPVKKCGDGKSLKTFKTGTKYLVVDAGGGTVDIAVQTVLENDMIENIHIPGGGDCGGTKVDEAYIQFLTDIVGQETMHKFKNTFMDDYIFLTRAFEEKKRFTDQSSRNPVVFRISACLPDLAEKCTGKKFDDLIKESKYCGQVKRSGDKLQTDFDIVTNMFAPQIDLIVDHISKLVEREIAKIEAILLVGGFSNCLMLQNAVKDRFGDSKTITVNDSDLAVMKGAVIFGHRPELITQRISKYTYGVKCNVPFDGKIHPPSRKVLGKRGIYECRICFDIHISAGQSIVAGEVQHKKTYKANTEKQTTMELEIYRTLSSKPVLVTDEGCHVAGRLDLPLAGRGLNREVEVQMIYGGTEIQVEAKEMATGKVHKCSIDFLN</sequence>
<evidence type="ECO:0000256" key="2">
    <source>
        <dbReference type="ARBA" id="ARBA00022741"/>
    </source>
</evidence>
<organism evidence="4 5">
    <name type="scientific">Mya arenaria</name>
    <name type="common">Soft-shell clam</name>
    <dbReference type="NCBI Taxonomy" id="6604"/>
    <lineage>
        <taxon>Eukaryota</taxon>
        <taxon>Metazoa</taxon>
        <taxon>Spiralia</taxon>
        <taxon>Lophotrochozoa</taxon>
        <taxon>Mollusca</taxon>
        <taxon>Bivalvia</taxon>
        <taxon>Autobranchia</taxon>
        <taxon>Heteroconchia</taxon>
        <taxon>Euheterodonta</taxon>
        <taxon>Imparidentia</taxon>
        <taxon>Neoheterodontei</taxon>
        <taxon>Myida</taxon>
        <taxon>Myoidea</taxon>
        <taxon>Myidae</taxon>
        <taxon>Mya</taxon>
    </lineage>
</organism>
<dbReference type="Gene3D" id="3.30.420.40">
    <property type="match status" value="2"/>
</dbReference>
<dbReference type="PANTHER" id="PTHR14187:SF5">
    <property type="entry name" value="HEAT SHOCK 70 KDA PROTEIN 12A"/>
    <property type="match status" value="1"/>
</dbReference>
<evidence type="ECO:0000313" key="5">
    <source>
        <dbReference type="Proteomes" id="UP001164746"/>
    </source>
</evidence>
<dbReference type="InterPro" id="IPR043129">
    <property type="entry name" value="ATPase_NBD"/>
</dbReference>
<protein>
    <submittedName>
        <fullName evidence="4">HS12A-like protein</fullName>
    </submittedName>
</protein>
<dbReference type="SUPFAM" id="SSF53067">
    <property type="entry name" value="Actin-like ATPase domain"/>
    <property type="match status" value="2"/>
</dbReference>
<keyword evidence="2" id="KW-0547">Nucleotide-binding</keyword>
<evidence type="ECO:0000313" key="4">
    <source>
        <dbReference type="EMBL" id="WAR26061.1"/>
    </source>
</evidence>
<gene>
    <name evidence="4" type="ORF">MAR_011765</name>
</gene>
<dbReference type="PANTHER" id="PTHR14187">
    <property type="entry name" value="ALPHA KINASE/ELONGATION FACTOR 2 KINASE"/>
    <property type="match status" value="1"/>
</dbReference>
<dbReference type="Pfam" id="PF00012">
    <property type="entry name" value="HSP70"/>
    <property type="match status" value="1"/>
</dbReference>
<dbReference type="InterPro" id="IPR013126">
    <property type="entry name" value="Hsp_70_fam"/>
</dbReference>
<dbReference type="EMBL" id="CP111025">
    <property type="protein sequence ID" value="WAR26061.1"/>
    <property type="molecule type" value="Genomic_DNA"/>
</dbReference>
<proteinExistence type="inferred from homology"/>
<dbReference type="Gene3D" id="3.90.640.10">
    <property type="entry name" value="Actin, Chain A, domain 4"/>
    <property type="match status" value="1"/>
</dbReference>
<keyword evidence="3" id="KW-0067">ATP-binding</keyword>
<dbReference type="CDD" id="cd10229">
    <property type="entry name" value="ASKHA_NBD_HSP70_HSPA12"/>
    <property type="match status" value="1"/>
</dbReference>
<name>A0ABY7FZ90_MYAAR</name>
<comment type="similarity">
    <text evidence="1">Belongs to the heat shock protein 70 family.</text>
</comment>
<evidence type="ECO:0000256" key="1">
    <source>
        <dbReference type="ARBA" id="ARBA00007381"/>
    </source>
</evidence>
<accession>A0ABY7FZ90</accession>
<keyword evidence="5" id="KW-1185">Reference proteome</keyword>
<evidence type="ECO:0000256" key="3">
    <source>
        <dbReference type="ARBA" id="ARBA00022840"/>
    </source>
</evidence>